<dbReference type="AlphaFoldDB" id="A0A9P1C8I9"/>
<keyword evidence="3" id="KW-1185">Reference proteome</keyword>
<dbReference type="EMBL" id="CAMXCT020001127">
    <property type="protein sequence ID" value="CAL1140420.1"/>
    <property type="molecule type" value="Genomic_DNA"/>
</dbReference>
<sequence>MVQDWVDKGGAPAATPATTELLAEATQLLKSLRMPNLKVMRLSNLQPHAQMVLLDSGATHGLRPAVSEEEWQSGTRTQVMLADGVTESLRLKPGTKVSLSDPLLRPENTSWIVPMGCLNELNYKLVWKDHMCHLYTKAGDKVDVELHNGCPYVAHEFGAKLLTVLEQHQIQQELKKMTLKSILTRGAAGLGNNMSIEMAMLVKLKEVMPTLPEDLALKLVPDLSVLTDPNIGLNLPWNRRKRKRLMMAKNVIIHMYSGPDASYWERRLSNEHTEVVELNLKLQLPKQSADGSAVKRLHVKDLKILLALFTPKTMSDLLVKITLCLALTTLSSLVILKNNNLEMVNHLNNMVNEFNNQGAMKLNMNKVFLQELHKMNLILSKKNRPEDPEIRAAQVRSHGSRERVHAGAASAMSFIVGQTLLAEAEALEIKGEQDEADPLWIAAVV</sequence>
<dbReference type="EMBL" id="CAMXCT030001127">
    <property type="protein sequence ID" value="CAL4774357.1"/>
    <property type="molecule type" value="Genomic_DNA"/>
</dbReference>
<proteinExistence type="predicted"/>
<evidence type="ECO:0000313" key="3">
    <source>
        <dbReference type="Proteomes" id="UP001152797"/>
    </source>
</evidence>
<accession>A0A9P1C8I9</accession>
<reference evidence="1" key="1">
    <citation type="submission" date="2022-10" db="EMBL/GenBank/DDBJ databases">
        <authorList>
            <person name="Chen Y."/>
            <person name="Dougan E. K."/>
            <person name="Chan C."/>
            <person name="Rhodes N."/>
            <person name="Thang M."/>
        </authorList>
    </citation>
    <scope>NUCLEOTIDE SEQUENCE</scope>
</reference>
<comment type="caution">
    <text evidence="1">The sequence shown here is derived from an EMBL/GenBank/DDBJ whole genome shotgun (WGS) entry which is preliminary data.</text>
</comment>
<protein>
    <submittedName>
        <fullName evidence="2">rRNA biogenesis protein rrp5</fullName>
    </submittedName>
</protein>
<organism evidence="1">
    <name type="scientific">Cladocopium goreaui</name>
    <dbReference type="NCBI Taxonomy" id="2562237"/>
    <lineage>
        <taxon>Eukaryota</taxon>
        <taxon>Sar</taxon>
        <taxon>Alveolata</taxon>
        <taxon>Dinophyceae</taxon>
        <taxon>Suessiales</taxon>
        <taxon>Symbiodiniaceae</taxon>
        <taxon>Cladocopium</taxon>
    </lineage>
</organism>
<dbReference type="OrthoDB" id="447439at2759"/>
<reference evidence="2 3" key="2">
    <citation type="submission" date="2024-05" db="EMBL/GenBank/DDBJ databases">
        <authorList>
            <person name="Chen Y."/>
            <person name="Shah S."/>
            <person name="Dougan E. K."/>
            <person name="Thang M."/>
            <person name="Chan C."/>
        </authorList>
    </citation>
    <scope>NUCLEOTIDE SEQUENCE [LARGE SCALE GENOMIC DNA]</scope>
</reference>
<dbReference type="EMBL" id="CAMXCT010001127">
    <property type="protein sequence ID" value="CAI3987045.1"/>
    <property type="molecule type" value="Genomic_DNA"/>
</dbReference>
<name>A0A9P1C8I9_9DINO</name>
<evidence type="ECO:0000313" key="2">
    <source>
        <dbReference type="EMBL" id="CAL4774357.1"/>
    </source>
</evidence>
<evidence type="ECO:0000313" key="1">
    <source>
        <dbReference type="EMBL" id="CAI3987045.1"/>
    </source>
</evidence>
<dbReference type="Proteomes" id="UP001152797">
    <property type="component" value="Unassembled WGS sequence"/>
</dbReference>
<gene>
    <name evidence="1" type="ORF">C1SCF055_LOCUS14350</name>
</gene>